<dbReference type="PANTHER" id="PTHR43272">
    <property type="entry name" value="LONG-CHAIN-FATTY-ACID--COA LIGASE"/>
    <property type="match status" value="1"/>
</dbReference>
<sequence>MSTLTCEEINEMVAGRTVASEFLETLAAHGDRTAMRWMTAEQTWDSMTFTEMADRAARAAAGLRALGVEPGDRVLLMMRNIPEFHYLDLAALFLGATPVSIYNSSSAEQVAYLGGHCSAKVAVVENEGFLSKFLEVRDQLPSLKCIVALSAPADLPDAVVGPDALSEPEPLDLYEAVKIGSPEDLATIIYTSGTTGQPKGVMLSNYNVVWTMEAFLPVYGWTREDLAGKKVVSYLPMAHIAERMVSHYMLLGGGIEVSTCPETSQLTAFLGEVRPNIVFGVPRVWEKLYAGVTAALAADPEKSEKFNEAVAAAEPLREKITWGTATEDEIATYQFLDDVAFSTVRQLVGLDECEVAVTGAAPIPAQLITWFRTIGVPLAEVYGMSENTGPMTFERFKVKAGTVGKALPGVELAIFPDGEVCCRGGLVCEGYLNDPEKTAEAIDADGWLHSGDIGEIDEDGYLRIVDRKKELIITAGGKNLSPANLEASLKTVALIGQAAVIGDNRPFVSALVVIDGEVAPGWAARNGIEFTTLEEFAELPAVVEAINAGVVEAMSGYNGAESVKKVCILTEEWMPDSELLTPTSKLKRRGINEVFASEIEALYA</sequence>
<protein>
    <submittedName>
        <fullName evidence="6">Unannotated protein</fullName>
    </submittedName>
</protein>
<dbReference type="Pfam" id="PF00501">
    <property type="entry name" value="AMP-binding"/>
    <property type="match status" value="1"/>
</dbReference>
<dbReference type="Pfam" id="PF23562">
    <property type="entry name" value="AMP-binding_C_3"/>
    <property type="match status" value="1"/>
</dbReference>
<dbReference type="EMBL" id="CAEZYU010000119">
    <property type="protein sequence ID" value="CAB4757027.1"/>
    <property type="molecule type" value="Genomic_DNA"/>
</dbReference>
<evidence type="ECO:0000259" key="4">
    <source>
        <dbReference type="Pfam" id="PF00501"/>
    </source>
</evidence>
<evidence type="ECO:0000313" key="6">
    <source>
        <dbReference type="EMBL" id="CAB4917620.1"/>
    </source>
</evidence>
<dbReference type="EMBL" id="CAFBMG010000202">
    <property type="protein sequence ID" value="CAB4917620.1"/>
    <property type="molecule type" value="Genomic_DNA"/>
</dbReference>
<evidence type="ECO:0000313" key="5">
    <source>
        <dbReference type="EMBL" id="CAB4757027.1"/>
    </source>
</evidence>
<dbReference type="InterPro" id="IPR020459">
    <property type="entry name" value="AMP-binding"/>
</dbReference>
<evidence type="ECO:0000256" key="2">
    <source>
        <dbReference type="ARBA" id="ARBA00022832"/>
    </source>
</evidence>
<name>A0A6J7HNA9_9ZZZZ</name>
<dbReference type="CDD" id="cd05907">
    <property type="entry name" value="VL_LC_FACS_like"/>
    <property type="match status" value="1"/>
</dbReference>
<dbReference type="GO" id="GO:0004467">
    <property type="term" value="F:long-chain fatty acid-CoA ligase activity"/>
    <property type="evidence" value="ECO:0007669"/>
    <property type="project" value="TreeGrafter"/>
</dbReference>
<proteinExistence type="predicted"/>
<dbReference type="PRINTS" id="PR00154">
    <property type="entry name" value="AMPBINDING"/>
</dbReference>
<dbReference type="GO" id="GO:0005783">
    <property type="term" value="C:endoplasmic reticulum"/>
    <property type="evidence" value="ECO:0007669"/>
    <property type="project" value="TreeGrafter"/>
</dbReference>
<accession>A0A6J7HNA9</accession>
<feature type="domain" description="AMP-dependent synthetase/ligase" evidence="4">
    <location>
        <begin position="24"/>
        <end position="432"/>
    </location>
</feature>
<dbReference type="Gene3D" id="3.40.50.12780">
    <property type="entry name" value="N-terminal domain of ligase-like"/>
    <property type="match status" value="1"/>
</dbReference>
<reference evidence="6" key="1">
    <citation type="submission" date="2020-05" db="EMBL/GenBank/DDBJ databases">
        <authorList>
            <person name="Chiriac C."/>
            <person name="Salcher M."/>
            <person name="Ghai R."/>
            <person name="Kavagutti S V."/>
        </authorList>
    </citation>
    <scope>NUCLEOTIDE SEQUENCE</scope>
</reference>
<dbReference type="PROSITE" id="PS00455">
    <property type="entry name" value="AMP_BINDING"/>
    <property type="match status" value="1"/>
</dbReference>
<dbReference type="GO" id="GO:0016020">
    <property type="term" value="C:membrane"/>
    <property type="evidence" value="ECO:0007669"/>
    <property type="project" value="TreeGrafter"/>
</dbReference>
<dbReference type="InterPro" id="IPR020845">
    <property type="entry name" value="AMP-binding_CS"/>
</dbReference>
<dbReference type="AlphaFoldDB" id="A0A6J7HNA9"/>
<organism evidence="6">
    <name type="scientific">freshwater metagenome</name>
    <dbReference type="NCBI Taxonomy" id="449393"/>
    <lineage>
        <taxon>unclassified sequences</taxon>
        <taxon>metagenomes</taxon>
        <taxon>ecological metagenomes</taxon>
    </lineage>
</organism>
<dbReference type="InterPro" id="IPR042099">
    <property type="entry name" value="ANL_N_sf"/>
</dbReference>
<keyword evidence="3" id="KW-0443">Lipid metabolism</keyword>
<keyword evidence="1" id="KW-0436">Ligase</keyword>
<gene>
    <name evidence="5" type="ORF">UFOPK2766_01983</name>
    <name evidence="6" type="ORF">UFOPK3519_01772</name>
</gene>
<evidence type="ECO:0000256" key="1">
    <source>
        <dbReference type="ARBA" id="ARBA00022598"/>
    </source>
</evidence>
<evidence type="ECO:0000256" key="3">
    <source>
        <dbReference type="ARBA" id="ARBA00023098"/>
    </source>
</evidence>
<dbReference type="InterPro" id="IPR000873">
    <property type="entry name" value="AMP-dep_synth/lig_dom"/>
</dbReference>
<keyword evidence="2" id="KW-0276">Fatty acid metabolism</keyword>
<dbReference type="SUPFAM" id="SSF56801">
    <property type="entry name" value="Acetyl-CoA synthetase-like"/>
    <property type="match status" value="1"/>
</dbReference>
<dbReference type="PANTHER" id="PTHR43272:SF32">
    <property type="entry name" value="AMP-DEPENDENT SYNTHETASE_LIGASE DOMAIN-CONTAINING PROTEIN"/>
    <property type="match status" value="1"/>
</dbReference>